<organism evidence="3 4">
    <name type="scientific">Spongisporangium articulatum</name>
    <dbReference type="NCBI Taxonomy" id="3362603"/>
    <lineage>
        <taxon>Bacteria</taxon>
        <taxon>Bacillati</taxon>
        <taxon>Actinomycetota</taxon>
        <taxon>Actinomycetes</taxon>
        <taxon>Kineosporiales</taxon>
        <taxon>Kineosporiaceae</taxon>
        <taxon>Spongisporangium</taxon>
    </lineage>
</organism>
<feature type="transmembrane region" description="Helical" evidence="1">
    <location>
        <begin position="41"/>
        <end position="64"/>
    </location>
</feature>
<proteinExistence type="predicted"/>
<accession>A0ABW8ARU6</accession>
<dbReference type="RefSeq" id="WP_398282913.1">
    <property type="nucleotide sequence ID" value="NZ_JBITLV010000006.1"/>
</dbReference>
<evidence type="ECO:0000313" key="4">
    <source>
        <dbReference type="Proteomes" id="UP001612915"/>
    </source>
</evidence>
<keyword evidence="1" id="KW-1133">Transmembrane helix</keyword>
<dbReference type="Pfam" id="PF09990">
    <property type="entry name" value="DUF2231"/>
    <property type="match status" value="1"/>
</dbReference>
<protein>
    <submittedName>
        <fullName evidence="3">DUF2231 domain-containing protein</fullName>
    </submittedName>
</protein>
<keyword evidence="4" id="KW-1185">Reference proteome</keyword>
<feature type="transmembrane region" description="Helical" evidence="1">
    <location>
        <begin position="132"/>
        <end position="152"/>
    </location>
</feature>
<evidence type="ECO:0000313" key="3">
    <source>
        <dbReference type="EMBL" id="MFI7588813.1"/>
    </source>
</evidence>
<sequence length="170" mass="17723">MFDLINGLPVHPLVVHAVVVLLPLAVVGTVALAVRPAWRVVYGPLLVLVTAAANLMIPVATSSGEALERHVGDPGRHAELGDQLIWFALPLLVLDVAMVWLARGRPTTVRAALHFSPQDVAADRTAATTGRLTSVVAVLAVVAALAAGVQVYRVGDSGARAAWADQVAPK</sequence>
<dbReference type="EMBL" id="JBITLV010000006">
    <property type="protein sequence ID" value="MFI7588813.1"/>
    <property type="molecule type" value="Genomic_DNA"/>
</dbReference>
<feature type="domain" description="DUF2231" evidence="2">
    <location>
        <begin position="7"/>
        <end position="168"/>
    </location>
</feature>
<evidence type="ECO:0000256" key="1">
    <source>
        <dbReference type="SAM" id="Phobius"/>
    </source>
</evidence>
<keyword evidence="1" id="KW-0812">Transmembrane</keyword>
<comment type="caution">
    <text evidence="3">The sequence shown here is derived from an EMBL/GenBank/DDBJ whole genome shotgun (WGS) entry which is preliminary data.</text>
</comment>
<gene>
    <name evidence="3" type="ORF">ACIB24_17230</name>
</gene>
<evidence type="ECO:0000259" key="2">
    <source>
        <dbReference type="Pfam" id="PF09990"/>
    </source>
</evidence>
<dbReference type="InterPro" id="IPR019251">
    <property type="entry name" value="DUF2231_TM"/>
</dbReference>
<feature type="transmembrane region" description="Helical" evidence="1">
    <location>
        <begin position="84"/>
        <end position="102"/>
    </location>
</feature>
<name>A0ABW8ARU6_9ACTN</name>
<reference evidence="3 4" key="1">
    <citation type="submission" date="2024-10" db="EMBL/GenBank/DDBJ databases">
        <title>The Natural Products Discovery Center: Release of the First 8490 Sequenced Strains for Exploring Actinobacteria Biosynthetic Diversity.</title>
        <authorList>
            <person name="Kalkreuter E."/>
            <person name="Kautsar S.A."/>
            <person name="Yang D."/>
            <person name="Bader C.D."/>
            <person name="Teijaro C.N."/>
            <person name="Fluegel L."/>
            <person name="Davis C.M."/>
            <person name="Simpson J.R."/>
            <person name="Lauterbach L."/>
            <person name="Steele A.D."/>
            <person name="Gui C."/>
            <person name="Meng S."/>
            <person name="Li G."/>
            <person name="Viehrig K."/>
            <person name="Ye F."/>
            <person name="Su P."/>
            <person name="Kiefer A.F."/>
            <person name="Nichols A."/>
            <person name="Cepeda A.J."/>
            <person name="Yan W."/>
            <person name="Fan B."/>
            <person name="Jiang Y."/>
            <person name="Adhikari A."/>
            <person name="Zheng C.-J."/>
            <person name="Schuster L."/>
            <person name="Cowan T.M."/>
            <person name="Smanski M.J."/>
            <person name="Chevrette M.G."/>
            <person name="De Carvalho L.P.S."/>
            <person name="Shen B."/>
        </authorList>
    </citation>
    <scope>NUCLEOTIDE SEQUENCE [LARGE SCALE GENOMIC DNA]</scope>
    <source>
        <strain evidence="3 4">NPDC049639</strain>
    </source>
</reference>
<feature type="transmembrane region" description="Helical" evidence="1">
    <location>
        <begin position="13"/>
        <end position="34"/>
    </location>
</feature>
<dbReference type="Proteomes" id="UP001612915">
    <property type="component" value="Unassembled WGS sequence"/>
</dbReference>
<keyword evidence="1" id="KW-0472">Membrane</keyword>